<evidence type="ECO:0000313" key="2">
    <source>
        <dbReference type="EMBL" id="MBN3965356.1"/>
    </source>
</evidence>
<reference evidence="2 3" key="1">
    <citation type="journal article" date="2021" name="Int. J. Syst. Evol. Microbiol.">
        <title>Pseudomonas piscium sp. nov., Pseudomonas pisciculturae sp. nov., Pseudomonas mucoides sp. nov. and Pseudomonas neuropathica sp. nov. isolated from rainbow trout.</title>
        <authorList>
            <person name="Duman M."/>
            <person name="Mulet M."/>
            <person name="Altun S."/>
            <person name="Saticioglu I.B."/>
            <person name="Gomila M."/>
            <person name="Lalucat J."/>
            <person name="Garcia-Valdes E."/>
        </authorList>
    </citation>
    <scope>NUCLEOTIDE SEQUENCE [LARGE SCALE GENOMIC DNA]</scope>
    <source>
        <strain evidence="2 3">LMG 28632</strain>
    </source>
</reference>
<name>A0ABS3AG99_9PSED</name>
<dbReference type="EMBL" id="JADEVO010000009">
    <property type="protein sequence ID" value="MBN3965356.1"/>
    <property type="molecule type" value="Genomic_DNA"/>
</dbReference>
<proteinExistence type="predicted"/>
<comment type="caution">
    <text evidence="2">The sequence shown here is derived from an EMBL/GenBank/DDBJ whole genome shotgun (WGS) entry which is preliminary data.</text>
</comment>
<evidence type="ECO:0000313" key="3">
    <source>
        <dbReference type="Proteomes" id="UP000772591"/>
    </source>
</evidence>
<evidence type="ECO:0000256" key="1">
    <source>
        <dbReference type="SAM" id="Coils"/>
    </source>
</evidence>
<gene>
    <name evidence="2" type="ORF">IMW75_08695</name>
</gene>
<protein>
    <submittedName>
        <fullName evidence="2">Uncharacterized protein</fullName>
    </submittedName>
</protein>
<keyword evidence="3" id="KW-1185">Reference proteome</keyword>
<accession>A0ABS3AG99</accession>
<organism evidence="2 3">
    <name type="scientific">Pseudomonas gregormendelii</name>
    <dbReference type="NCBI Taxonomy" id="1628277"/>
    <lineage>
        <taxon>Bacteria</taxon>
        <taxon>Pseudomonadati</taxon>
        <taxon>Pseudomonadota</taxon>
        <taxon>Gammaproteobacteria</taxon>
        <taxon>Pseudomonadales</taxon>
        <taxon>Pseudomonadaceae</taxon>
        <taxon>Pseudomonas</taxon>
    </lineage>
</organism>
<feature type="coiled-coil region" evidence="1">
    <location>
        <begin position="335"/>
        <end position="376"/>
    </location>
</feature>
<dbReference type="RefSeq" id="WP_205892382.1">
    <property type="nucleotide sequence ID" value="NZ_JADEVO010000009.1"/>
</dbReference>
<sequence length="380" mass="43312">MQSSGLSGPAQGPLSRKLDELHAADKVSKKNLGKLDKIVGELDNTKNNPALMNAIKSMGKSTGDLKGLFISLRVKLVDQNSRMFDKKQGQLISIEEKIIPIAKKVDEKNIRLRMRSIDAEIDDKEGEIKRLDGKNRRNAERKAPLERKIEWAKASDSDLESIRNNLRKKTAKLIANVQKPHEKKISTIDSQIQSLKNSKDLALEHASRNGVAVSHRLDRAVEGEIYDHTNTGFGTETWSSYIQRDEFVIKTFGSVEKEGDGKYPQYIKVPNAAGEEWKRLVKDFLDSPAKLEKLQLDKDKLEKDHRQLVELMTSEAESPDNKISEQEITEINNSISTFKKENENREKKIKEFKDSISKLKQERTRLVEEFMFLQRMSPAS</sequence>
<keyword evidence="1" id="KW-0175">Coiled coil</keyword>
<dbReference type="Proteomes" id="UP000772591">
    <property type="component" value="Unassembled WGS sequence"/>
</dbReference>